<dbReference type="AlphaFoldDB" id="A0A2H1KZB8"/>
<feature type="transmembrane region" description="Helical" evidence="1">
    <location>
        <begin position="55"/>
        <end position="77"/>
    </location>
</feature>
<sequence>MDNPFGGLRPLRPPFPWFDALYDALLPLGLTTLALTIAFIVLANILRLKDYRTGFWAFAIVFGILTLVTGLMLLVFAEPPILW</sequence>
<organism evidence="2 3">
    <name type="scientific">Brevibacterium aurantiacum</name>
    <dbReference type="NCBI Taxonomy" id="273384"/>
    <lineage>
        <taxon>Bacteria</taxon>
        <taxon>Bacillati</taxon>
        <taxon>Actinomycetota</taxon>
        <taxon>Actinomycetes</taxon>
        <taxon>Micrococcales</taxon>
        <taxon>Brevibacteriaceae</taxon>
        <taxon>Brevibacterium</taxon>
    </lineage>
</organism>
<keyword evidence="1" id="KW-0472">Membrane</keyword>
<accession>A0A2H1KZB8</accession>
<proteinExistence type="predicted"/>
<keyword evidence="1" id="KW-0812">Transmembrane</keyword>
<evidence type="ECO:0000313" key="3">
    <source>
        <dbReference type="Proteomes" id="UP000234300"/>
    </source>
</evidence>
<evidence type="ECO:0000256" key="1">
    <source>
        <dbReference type="SAM" id="Phobius"/>
    </source>
</evidence>
<reference evidence="2 3" key="1">
    <citation type="submission" date="2017-03" db="EMBL/GenBank/DDBJ databases">
        <authorList>
            <person name="Afonso C.L."/>
            <person name="Miller P.J."/>
            <person name="Scott M.A."/>
            <person name="Spackman E."/>
            <person name="Goraichik I."/>
            <person name="Dimitrov K.M."/>
            <person name="Suarez D.L."/>
            <person name="Swayne D.E."/>
        </authorList>
    </citation>
    <scope>NUCLEOTIDE SEQUENCE [LARGE SCALE GENOMIC DNA]</scope>
    <source>
        <strain evidence="3">8(6)</strain>
    </source>
</reference>
<feature type="transmembrane region" description="Helical" evidence="1">
    <location>
        <begin position="20"/>
        <end position="43"/>
    </location>
</feature>
<dbReference type="Proteomes" id="UP000234300">
    <property type="component" value="Unassembled WGS sequence"/>
</dbReference>
<name>A0A2H1KZB8_BREAU</name>
<gene>
    <name evidence="2" type="ORF">BAURA86_03934</name>
</gene>
<dbReference type="EMBL" id="FXZI01000027">
    <property type="protein sequence ID" value="SMY05077.1"/>
    <property type="molecule type" value="Genomic_DNA"/>
</dbReference>
<keyword evidence="1" id="KW-1133">Transmembrane helix</keyword>
<dbReference type="RefSeq" id="WP_101557680.1">
    <property type="nucleotide sequence ID" value="NZ_FXZI01000027.1"/>
</dbReference>
<protein>
    <submittedName>
        <fullName evidence="2">Uncharacterized protein</fullName>
    </submittedName>
</protein>
<evidence type="ECO:0000313" key="2">
    <source>
        <dbReference type="EMBL" id="SMY05077.1"/>
    </source>
</evidence>